<dbReference type="CDD" id="cd11313">
    <property type="entry name" value="AmyAc_arch_bac_AmyA"/>
    <property type="match status" value="1"/>
</dbReference>
<dbReference type="SUPFAM" id="SSF51011">
    <property type="entry name" value="Glycosyl hydrolase domain"/>
    <property type="match status" value="1"/>
</dbReference>
<dbReference type="PANTHER" id="PTHR47786">
    <property type="entry name" value="ALPHA-1,4-GLUCAN:MALTOSE-1-PHOSPHATE MALTOSYLTRANSFERASE"/>
    <property type="match status" value="1"/>
</dbReference>
<dbReference type="SMART" id="SM00642">
    <property type="entry name" value="Aamy"/>
    <property type="match status" value="1"/>
</dbReference>
<evidence type="ECO:0000256" key="1">
    <source>
        <dbReference type="SAM" id="SignalP"/>
    </source>
</evidence>
<dbReference type="Gene3D" id="2.60.40.1180">
    <property type="entry name" value="Golgi alpha-mannosidase II"/>
    <property type="match status" value="1"/>
</dbReference>
<comment type="caution">
    <text evidence="3">The sequence shown here is derived from an EMBL/GenBank/DDBJ whole genome shotgun (WGS) entry which is preliminary data.</text>
</comment>
<dbReference type="InterPro" id="IPR006047">
    <property type="entry name" value="GH13_cat_dom"/>
</dbReference>
<keyword evidence="4" id="KW-1185">Reference proteome</keyword>
<keyword evidence="1" id="KW-0732">Signal</keyword>
<protein>
    <submittedName>
        <fullName evidence="3">Alpha-glucosidase C-terminal domain-containing protein</fullName>
    </submittedName>
</protein>
<sequence>MKLTNIRTRMKILSLLFLVTISAVQCKKSGPDSPTPTPPIVTPTDGYKDPVAYGTPFAKVPNTLDAVVYEVNLRSFSQQANLKGLQDRLDNLKSLGINVIWLMPIYPVGQLKSAGGLGSPYAVKDYNAVNPEFGTLDDLRLVVEEAHKRDIAVILDWVANHTSWDNAWISNKAWYKQDANGNIIIPPGTNWNDVAALNYDNADMRKAMIRAMKYWVLTANVDGYRFDAADFVPTDFWKQALDTLKKFDTRKLILLGEGSKKEQLTAGFQLNYAFDYYNTLKGIFADTQAPSSIFATNTNENNTLVSGSYKLRYITNHDVTSSDGSAITIYKGKQGALAAFVLASTMDGTPLLYNGQEVGCPKKIDFFYKDAIDWTTNPDMLDEYKKLIAFRKTSEAVKRGALTVFNNTDIIAYEKVSGTDDVVILVNARATAINYALPATLQNTTWKNALTLDNVALATQLTLQPYQYLILKKN</sequence>
<name>A0ABR7KPH1_9SPHI</name>
<evidence type="ECO:0000313" key="4">
    <source>
        <dbReference type="Proteomes" id="UP000652755"/>
    </source>
</evidence>
<feature type="domain" description="Glycosyl hydrolase family 13 catalytic" evidence="2">
    <location>
        <begin position="70"/>
        <end position="391"/>
    </location>
</feature>
<gene>
    <name evidence="3" type="ORF">H7U22_06030</name>
</gene>
<dbReference type="Proteomes" id="UP000652755">
    <property type="component" value="Unassembled WGS sequence"/>
</dbReference>
<feature type="chain" id="PRO_5047209477" evidence="1">
    <location>
        <begin position="27"/>
        <end position="474"/>
    </location>
</feature>
<reference evidence="3 4" key="1">
    <citation type="submission" date="2020-08" db="EMBL/GenBank/DDBJ databases">
        <authorList>
            <person name="Sun Q."/>
            <person name="Inoue M."/>
        </authorList>
    </citation>
    <scope>NUCLEOTIDE SEQUENCE [LARGE SCALE GENOMIC DNA]</scope>
    <source>
        <strain evidence="3 4">CCM 8938</strain>
    </source>
</reference>
<dbReference type="EMBL" id="JACRYL010000004">
    <property type="protein sequence ID" value="MBC6109975.1"/>
    <property type="molecule type" value="Genomic_DNA"/>
</dbReference>
<feature type="signal peptide" evidence="1">
    <location>
        <begin position="1"/>
        <end position="26"/>
    </location>
</feature>
<dbReference type="InterPro" id="IPR017853">
    <property type="entry name" value="GH"/>
</dbReference>
<dbReference type="InterPro" id="IPR013780">
    <property type="entry name" value="Glyco_hydro_b"/>
</dbReference>
<dbReference type="RefSeq" id="WP_187070450.1">
    <property type="nucleotide sequence ID" value="NZ_JACRYL010000004.1"/>
</dbReference>
<proteinExistence type="predicted"/>
<dbReference type="PANTHER" id="PTHR47786:SF2">
    <property type="entry name" value="GLYCOSYL HYDROLASE FAMILY 13 CATALYTIC DOMAIN-CONTAINING PROTEIN"/>
    <property type="match status" value="1"/>
</dbReference>
<evidence type="ECO:0000259" key="2">
    <source>
        <dbReference type="SMART" id="SM00642"/>
    </source>
</evidence>
<evidence type="ECO:0000313" key="3">
    <source>
        <dbReference type="EMBL" id="MBC6109975.1"/>
    </source>
</evidence>
<organism evidence="3 4">
    <name type="scientific">Pedobacter fastidiosus</name>
    <dbReference type="NCBI Taxonomy" id="2765361"/>
    <lineage>
        <taxon>Bacteria</taxon>
        <taxon>Pseudomonadati</taxon>
        <taxon>Bacteroidota</taxon>
        <taxon>Sphingobacteriia</taxon>
        <taxon>Sphingobacteriales</taxon>
        <taxon>Sphingobacteriaceae</taxon>
        <taxon>Pedobacter</taxon>
    </lineage>
</organism>
<dbReference type="SUPFAM" id="SSF51445">
    <property type="entry name" value="(Trans)glycosidases"/>
    <property type="match status" value="1"/>
</dbReference>
<dbReference type="Pfam" id="PF00128">
    <property type="entry name" value="Alpha-amylase"/>
    <property type="match status" value="2"/>
</dbReference>
<accession>A0ABR7KPH1</accession>
<dbReference type="Gene3D" id="3.20.20.80">
    <property type="entry name" value="Glycosidases"/>
    <property type="match status" value="1"/>
</dbReference>